<organism evidence="6 8">
    <name type="scientific">Kaistella antarctica</name>
    <dbReference type="NCBI Taxonomy" id="266748"/>
    <lineage>
        <taxon>Bacteria</taxon>
        <taxon>Pseudomonadati</taxon>
        <taxon>Bacteroidota</taxon>
        <taxon>Flavobacteriia</taxon>
        <taxon>Flavobacteriales</taxon>
        <taxon>Weeksellaceae</taxon>
        <taxon>Chryseobacterium group</taxon>
        <taxon>Kaistella</taxon>
    </lineage>
</organism>
<dbReference type="CDD" id="cd00555">
    <property type="entry name" value="Maf"/>
    <property type="match status" value="1"/>
</dbReference>
<dbReference type="GO" id="GO:0005737">
    <property type="term" value="C:cytoplasm"/>
    <property type="evidence" value="ECO:0007669"/>
    <property type="project" value="UniProtKB-SubCell"/>
</dbReference>
<evidence type="ECO:0000256" key="3">
    <source>
        <dbReference type="ARBA" id="ARBA00023080"/>
    </source>
</evidence>
<feature type="active site" description="Proton acceptor" evidence="4">
    <location>
        <position position="68"/>
    </location>
</feature>
<evidence type="ECO:0000256" key="4">
    <source>
        <dbReference type="HAMAP-Rule" id="MF_00528"/>
    </source>
</evidence>
<comment type="caution">
    <text evidence="4">Lacks conserved residue(s) required for the propagation of feature annotation.</text>
</comment>
<name>A0A3S4UU87_9FLAO</name>
<comment type="cofactor">
    <cofactor evidence="1 4">
        <name>a divalent metal cation</name>
        <dbReference type="ChEBI" id="CHEBI:60240"/>
    </cofactor>
</comment>
<accession>A0A3S4UU87</accession>
<dbReference type="SUPFAM" id="SSF52972">
    <property type="entry name" value="ITPase-like"/>
    <property type="match status" value="1"/>
</dbReference>
<dbReference type="Proteomes" id="UP000270036">
    <property type="component" value="Chromosome"/>
</dbReference>
<dbReference type="GO" id="GO:0009117">
    <property type="term" value="P:nucleotide metabolic process"/>
    <property type="evidence" value="ECO:0007669"/>
    <property type="project" value="UniProtKB-KW"/>
</dbReference>
<comment type="subcellular location">
    <subcellularLocation>
        <location evidence="4">Cytoplasm</location>
    </subcellularLocation>
</comment>
<keyword evidence="7" id="KW-1185">Reference proteome</keyword>
<dbReference type="OrthoDB" id="9807767at2"/>
<evidence type="ECO:0000256" key="2">
    <source>
        <dbReference type="ARBA" id="ARBA00022801"/>
    </source>
</evidence>
<keyword evidence="4" id="KW-0963">Cytoplasm</keyword>
<comment type="catalytic activity">
    <reaction evidence="4">
        <text>UTP + H2O = UMP + diphosphate + H(+)</text>
        <dbReference type="Rhea" id="RHEA:29395"/>
        <dbReference type="ChEBI" id="CHEBI:15377"/>
        <dbReference type="ChEBI" id="CHEBI:15378"/>
        <dbReference type="ChEBI" id="CHEBI:33019"/>
        <dbReference type="ChEBI" id="CHEBI:46398"/>
        <dbReference type="ChEBI" id="CHEBI:57865"/>
        <dbReference type="EC" id="3.6.1.9"/>
    </reaction>
</comment>
<comment type="function">
    <text evidence="4">Nucleoside triphosphate pyrophosphatase that hydrolyzes dTTP and UTP. May have a dual role in cell division arrest and in preventing the incorporation of modified nucleotides into cellular nucleic acids.</text>
</comment>
<feature type="site" description="Important for substrate specificity" evidence="4">
    <location>
        <position position="11"/>
    </location>
</feature>
<dbReference type="HAMAP" id="MF_00528">
    <property type="entry name" value="Maf"/>
    <property type="match status" value="1"/>
</dbReference>
<keyword evidence="2 4" id="KW-0378">Hydrolase</keyword>
<dbReference type="NCBIfam" id="TIGR00172">
    <property type="entry name" value="maf"/>
    <property type="match status" value="1"/>
</dbReference>
<dbReference type="PIRSF" id="PIRSF006305">
    <property type="entry name" value="Maf"/>
    <property type="match status" value="1"/>
</dbReference>
<evidence type="ECO:0000313" key="8">
    <source>
        <dbReference type="Proteomes" id="UP000270036"/>
    </source>
</evidence>
<evidence type="ECO:0000313" key="6">
    <source>
        <dbReference type="EMBL" id="VEI00536.1"/>
    </source>
</evidence>
<dbReference type="Pfam" id="PF02545">
    <property type="entry name" value="Maf"/>
    <property type="match status" value="1"/>
</dbReference>
<comment type="similarity">
    <text evidence="4">Belongs to the Maf family. YhdE subfamily.</text>
</comment>
<comment type="catalytic activity">
    <reaction evidence="4">
        <text>dTTP + H2O = dTMP + diphosphate + H(+)</text>
        <dbReference type="Rhea" id="RHEA:28534"/>
        <dbReference type="ChEBI" id="CHEBI:15377"/>
        <dbReference type="ChEBI" id="CHEBI:15378"/>
        <dbReference type="ChEBI" id="CHEBI:33019"/>
        <dbReference type="ChEBI" id="CHEBI:37568"/>
        <dbReference type="ChEBI" id="CHEBI:63528"/>
        <dbReference type="EC" id="3.6.1.9"/>
    </reaction>
</comment>
<dbReference type="Proteomes" id="UP000028349">
    <property type="component" value="Unassembled WGS sequence"/>
</dbReference>
<dbReference type="AlphaFoldDB" id="A0A3S4UU87"/>
<dbReference type="Gene3D" id="3.90.950.10">
    <property type="match status" value="1"/>
</dbReference>
<dbReference type="RefSeq" id="WP_034718037.1">
    <property type="nucleotide sequence ID" value="NZ_FOIX01000001.1"/>
</dbReference>
<proteinExistence type="inferred from homology"/>
<dbReference type="PANTHER" id="PTHR43213:SF5">
    <property type="entry name" value="BIFUNCTIONAL DTTP_UTP PYROPHOSPHATASE_METHYLTRANSFERASE PROTEIN-RELATED"/>
    <property type="match status" value="1"/>
</dbReference>
<reference evidence="5 7" key="1">
    <citation type="submission" date="2014-07" db="EMBL/GenBank/DDBJ databases">
        <authorList>
            <person name="Pisani N.G."/>
            <person name="Newman J.D."/>
        </authorList>
    </citation>
    <scope>NUCLEOTIDE SEQUENCE [LARGE SCALE GENOMIC DNA]</scope>
    <source>
        <strain evidence="5 7">LMG 24720</strain>
    </source>
</reference>
<dbReference type="InterPro" id="IPR003697">
    <property type="entry name" value="Maf-like"/>
</dbReference>
<evidence type="ECO:0000256" key="1">
    <source>
        <dbReference type="ARBA" id="ARBA00001968"/>
    </source>
</evidence>
<reference evidence="6 8" key="2">
    <citation type="submission" date="2018-12" db="EMBL/GenBank/DDBJ databases">
        <authorList>
            <consortium name="Pathogen Informatics"/>
        </authorList>
    </citation>
    <scope>NUCLEOTIDE SEQUENCE [LARGE SCALE GENOMIC DNA]</scope>
    <source>
        <strain evidence="6 8">NCTC13489</strain>
    </source>
</reference>
<dbReference type="EMBL" id="JPEP01000002">
    <property type="protein sequence ID" value="KEY18024.1"/>
    <property type="molecule type" value="Genomic_DNA"/>
</dbReference>
<protein>
    <recommendedName>
        <fullName evidence="4">dTTP/UTP pyrophosphatase</fullName>
        <shortName evidence="4">dTTPase/UTPase</shortName>
        <ecNumber evidence="4">3.6.1.9</ecNumber>
    </recommendedName>
    <alternativeName>
        <fullName evidence="4">Nucleoside triphosphate pyrophosphatase</fullName>
    </alternativeName>
    <alternativeName>
        <fullName evidence="4">Nucleotide pyrophosphatase</fullName>
        <shortName evidence="4">Nucleotide PPase</shortName>
    </alternativeName>
</protein>
<dbReference type="STRING" id="266748.HY04_05725"/>
<dbReference type="GO" id="GO:0047429">
    <property type="term" value="F:nucleoside triphosphate diphosphatase activity"/>
    <property type="evidence" value="ECO:0007669"/>
    <property type="project" value="UniProtKB-EC"/>
</dbReference>
<keyword evidence="3 4" id="KW-0546">Nucleotide metabolism</keyword>
<dbReference type="InterPro" id="IPR029001">
    <property type="entry name" value="ITPase-like_fam"/>
</dbReference>
<feature type="site" description="Important for substrate specificity" evidence="4">
    <location>
        <position position="69"/>
    </location>
</feature>
<dbReference type="KEGG" id="cant:NCTC13489_02159"/>
<gene>
    <name evidence="6" type="primary">maf</name>
    <name evidence="5" type="ORF">HY04_05725</name>
    <name evidence="6" type="ORF">NCTC13489_02159</name>
</gene>
<feature type="site" description="Important for substrate specificity" evidence="4">
    <location>
        <position position="151"/>
    </location>
</feature>
<dbReference type="EMBL" id="LR134441">
    <property type="protein sequence ID" value="VEI00536.1"/>
    <property type="molecule type" value="Genomic_DNA"/>
</dbReference>
<evidence type="ECO:0000313" key="7">
    <source>
        <dbReference type="Proteomes" id="UP000028349"/>
    </source>
</evidence>
<dbReference type="PANTHER" id="PTHR43213">
    <property type="entry name" value="BIFUNCTIONAL DTTP/UTP PYROPHOSPHATASE/METHYLTRANSFERASE PROTEIN-RELATED"/>
    <property type="match status" value="1"/>
</dbReference>
<sequence>MKILLASNSPRRKELLKELGLDFEVVSVDCDEVFPADLDVEKIAGYLSELKSNFFRELKEDELLITADTIVALDDEILGKPNDEIHAREMLGKLSGKTHQVYTGITLKTSTKTITKTDVANVEFDEISEEEINFYISNYKPFDKAGSYGVQEWLGMAKIKNIEGSFYTIMGLPTHLVYSLLKNFQQGTS</sequence>
<dbReference type="EC" id="3.6.1.9" evidence="4"/>
<evidence type="ECO:0000313" key="5">
    <source>
        <dbReference type="EMBL" id="KEY18024.1"/>
    </source>
</evidence>